<organism evidence="1">
    <name type="scientific">mine drainage metagenome</name>
    <dbReference type="NCBI Taxonomy" id="410659"/>
    <lineage>
        <taxon>unclassified sequences</taxon>
        <taxon>metagenomes</taxon>
        <taxon>ecological metagenomes</taxon>
    </lineage>
</organism>
<reference evidence="1" key="1">
    <citation type="submission" date="2016-10" db="EMBL/GenBank/DDBJ databases">
        <title>Sequence of Gallionella enrichment culture.</title>
        <authorList>
            <person name="Poehlein A."/>
            <person name="Muehling M."/>
            <person name="Daniel R."/>
        </authorList>
    </citation>
    <scope>NUCLEOTIDE SEQUENCE</scope>
</reference>
<dbReference type="AlphaFoldDB" id="A0A1J5RF37"/>
<gene>
    <name evidence="1" type="ORF">GALL_274660</name>
</gene>
<comment type="caution">
    <text evidence="1">The sequence shown here is derived from an EMBL/GenBank/DDBJ whole genome shotgun (WGS) entry which is preliminary data.</text>
</comment>
<evidence type="ECO:0000313" key="1">
    <source>
        <dbReference type="EMBL" id="OIQ90615.1"/>
    </source>
</evidence>
<name>A0A1J5RF37_9ZZZZ</name>
<sequence length="351" mass="38278">MSRQNAPIDAAVDRLAAAYRHAGLPPLRAPDRVDAVIEEIHAEIAPLRLPEELERFWRLVDPESVTVAPYPHPMSVAFALRSWRMHRDEAPGMAPRALFPFAYESHGFLSIELEDGRGNGGTVLEWGYGDEAFRVRFPALSAYLDLLATMIESDELVRHDGSLGRVEFDPERRWPGAQAVRLASIGALPGLGLEREIPQDVRAWPEHWLLSEGLAADARTPRGATTTVADLLRDATAGGAASGTIRARVSRLVGSADGRRVAVADGSGVLDVWCPSAVCTYGPVIEREFEFDVVVRPAPPAPPDWAPEHREIQQKALDHDLIGAQDAVARLYSMAFETPAAAEATAVRPVE</sequence>
<proteinExistence type="predicted"/>
<dbReference type="EMBL" id="MLJW01000285">
    <property type="protein sequence ID" value="OIQ90615.1"/>
    <property type="molecule type" value="Genomic_DNA"/>
</dbReference>
<protein>
    <submittedName>
        <fullName evidence="1">Uncharacterized protein</fullName>
    </submittedName>
</protein>
<accession>A0A1J5RF37</accession>